<reference evidence="7" key="1">
    <citation type="submission" date="2021-01" db="EMBL/GenBank/DDBJ databases">
        <title>Phytophthora aleatoria, a newly-described species from Pinus radiata is distinct from Phytophthora cactorum isolates based on comparative genomics.</title>
        <authorList>
            <person name="Mcdougal R."/>
            <person name="Panda P."/>
            <person name="Williams N."/>
            <person name="Studholme D.J."/>
        </authorList>
    </citation>
    <scope>NUCLEOTIDE SEQUENCE</scope>
    <source>
        <strain evidence="7">NZFS 4037</strain>
    </source>
</reference>
<organism evidence="7 8">
    <name type="scientific">Phytophthora aleatoria</name>
    <dbReference type="NCBI Taxonomy" id="2496075"/>
    <lineage>
        <taxon>Eukaryota</taxon>
        <taxon>Sar</taxon>
        <taxon>Stramenopiles</taxon>
        <taxon>Oomycota</taxon>
        <taxon>Peronosporomycetes</taxon>
        <taxon>Peronosporales</taxon>
        <taxon>Peronosporaceae</taxon>
        <taxon>Phytophthora</taxon>
    </lineage>
</organism>
<dbReference type="Pfam" id="PF16810">
    <property type="entry name" value="RXLR"/>
    <property type="match status" value="1"/>
</dbReference>
<feature type="signal peptide" evidence="5">
    <location>
        <begin position="1"/>
        <end position="24"/>
    </location>
</feature>
<comment type="caution">
    <text evidence="7">The sequence shown here is derived from an EMBL/GenBank/DDBJ whole genome shotgun (WGS) entry which is preliminary data.</text>
</comment>
<feature type="chain" id="PRO_5035209226" description="RxLR effector protein" evidence="5">
    <location>
        <begin position="25"/>
        <end position="139"/>
    </location>
</feature>
<keyword evidence="6" id="KW-0472">Membrane</keyword>
<evidence type="ECO:0000256" key="6">
    <source>
        <dbReference type="SAM" id="Phobius"/>
    </source>
</evidence>
<evidence type="ECO:0000313" key="7">
    <source>
        <dbReference type="EMBL" id="KAG6960275.1"/>
    </source>
</evidence>
<comment type="similarity">
    <text evidence="2 5">Belongs to the RxLR effector family.</text>
</comment>
<keyword evidence="4 5" id="KW-0732">Signal</keyword>
<evidence type="ECO:0000256" key="4">
    <source>
        <dbReference type="ARBA" id="ARBA00022729"/>
    </source>
</evidence>
<comment type="domain">
    <text evidence="5">The RxLR-dEER motif acts to carry the protein into the host cell cytoplasm through binding to cell surface phosphatidylinositol-3-phosphate.</text>
</comment>
<sequence>MHRCCFLFVVVFALATCCYSLADAEGIITIKDSALDSTRVIANSGNVRRYLKGSKTTTDEERAFPGITSLKTLMQKTPHVDKLKSMVKENPALAQANVFVSKRPRLKAALLIVKGQLKPLAIIGALALTGGYIMYLVKK</sequence>
<evidence type="ECO:0000256" key="3">
    <source>
        <dbReference type="ARBA" id="ARBA00022525"/>
    </source>
</evidence>
<accession>A0A8J5M6H7</accession>
<keyword evidence="6" id="KW-0812">Transmembrane</keyword>
<protein>
    <recommendedName>
        <fullName evidence="5">RxLR effector protein</fullName>
    </recommendedName>
</protein>
<keyword evidence="6" id="KW-1133">Transmembrane helix</keyword>
<evidence type="ECO:0000256" key="1">
    <source>
        <dbReference type="ARBA" id="ARBA00004613"/>
    </source>
</evidence>
<evidence type="ECO:0000256" key="5">
    <source>
        <dbReference type="RuleBase" id="RU367124"/>
    </source>
</evidence>
<dbReference type="AlphaFoldDB" id="A0A8J5M6H7"/>
<comment type="function">
    <text evidence="5">Effector that suppresses plant defense responses during pathogen infection.</text>
</comment>
<gene>
    <name evidence="7" type="ORF">JG688_00009675</name>
</gene>
<keyword evidence="3 5" id="KW-0964">Secreted</keyword>
<comment type="subcellular location">
    <subcellularLocation>
        <location evidence="1 5">Secreted</location>
    </subcellularLocation>
</comment>
<dbReference type="InterPro" id="IPR031825">
    <property type="entry name" value="RXLR"/>
</dbReference>
<dbReference type="EMBL" id="JAENGY010000566">
    <property type="protein sequence ID" value="KAG6960275.1"/>
    <property type="molecule type" value="Genomic_DNA"/>
</dbReference>
<evidence type="ECO:0000313" key="8">
    <source>
        <dbReference type="Proteomes" id="UP000709295"/>
    </source>
</evidence>
<keyword evidence="8" id="KW-1185">Reference proteome</keyword>
<feature type="transmembrane region" description="Helical" evidence="6">
    <location>
        <begin position="120"/>
        <end position="137"/>
    </location>
</feature>
<name>A0A8J5M6H7_9STRA</name>
<dbReference type="Proteomes" id="UP000709295">
    <property type="component" value="Unassembled WGS sequence"/>
</dbReference>
<proteinExistence type="inferred from homology"/>
<evidence type="ECO:0000256" key="2">
    <source>
        <dbReference type="ARBA" id="ARBA00010400"/>
    </source>
</evidence>